<gene>
    <name evidence="3" type="ORF">MELLADRAFT_86915</name>
</gene>
<dbReference type="Proteomes" id="UP000001072">
    <property type="component" value="Unassembled WGS sequence"/>
</dbReference>
<reference evidence="4" key="1">
    <citation type="journal article" date="2011" name="Proc. Natl. Acad. Sci. U.S.A.">
        <title>Obligate biotrophy features unraveled by the genomic analysis of rust fungi.</title>
        <authorList>
            <person name="Duplessis S."/>
            <person name="Cuomo C.A."/>
            <person name="Lin Y.-C."/>
            <person name="Aerts A."/>
            <person name="Tisserant E."/>
            <person name="Veneault-Fourrey C."/>
            <person name="Joly D.L."/>
            <person name="Hacquard S."/>
            <person name="Amselem J."/>
            <person name="Cantarel B.L."/>
            <person name="Chiu R."/>
            <person name="Coutinho P.M."/>
            <person name="Feau N."/>
            <person name="Field M."/>
            <person name="Frey P."/>
            <person name="Gelhaye E."/>
            <person name="Goldberg J."/>
            <person name="Grabherr M.G."/>
            <person name="Kodira C.D."/>
            <person name="Kohler A."/>
            <person name="Kuees U."/>
            <person name="Lindquist E.A."/>
            <person name="Lucas S.M."/>
            <person name="Mago R."/>
            <person name="Mauceli E."/>
            <person name="Morin E."/>
            <person name="Murat C."/>
            <person name="Pangilinan J.L."/>
            <person name="Park R."/>
            <person name="Pearson M."/>
            <person name="Quesneville H."/>
            <person name="Rouhier N."/>
            <person name="Sakthikumar S."/>
            <person name="Salamov A.A."/>
            <person name="Schmutz J."/>
            <person name="Selles B."/>
            <person name="Shapiro H."/>
            <person name="Tanguay P."/>
            <person name="Tuskan G.A."/>
            <person name="Henrissat B."/>
            <person name="Van de Peer Y."/>
            <person name="Rouze P."/>
            <person name="Ellis J.G."/>
            <person name="Dodds P.N."/>
            <person name="Schein J.E."/>
            <person name="Zhong S."/>
            <person name="Hamelin R.C."/>
            <person name="Grigoriev I.V."/>
            <person name="Szabo L.J."/>
            <person name="Martin F."/>
        </authorList>
    </citation>
    <scope>NUCLEOTIDE SEQUENCE [LARGE SCALE GENOMIC DNA]</scope>
    <source>
        <strain evidence="4">98AG31 / pathotype 3-4-7</strain>
    </source>
</reference>
<dbReference type="GO" id="GO:0005634">
    <property type="term" value="C:nucleus"/>
    <property type="evidence" value="ECO:0007669"/>
    <property type="project" value="TreeGrafter"/>
</dbReference>
<evidence type="ECO:0000256" key="1">
    <source>
        <dbReference type="SAM" id="MobiDB-lite"/>
    </source>
</evidence>
<feature type="compositionally biased region" description="Basic residues" evidence="1">
    <location>
        <begin position="65"/>
        <end position="92"/>
    </location>
</feature>
<dbReference type="InterPro" id="IPR020839">
    <property type="entry name" value="SCD"/>
</dbReference>
<dbReference type="SUPFAM" id="SSF48371">
    <property type="entry name" value="ARM repeat"/>
    <property type="match status" value="1"/>
</dbReference>
<feature type="compositionally biased region" description="Low complexity" evidence="1">
    <location>
        <begin position="12"/>
        <end position="27"/>
    </location>
</feature>
<sequence>MAKQKTARNPTSSLQSNPDSPNQNQSSPRRRSSRVKKPIQIQPVSNPDSDEEEEENIPSSPSSDHHRKKSKKVIGSKKPVRTRKTPIKKPKAKSTTNQNPKRNQAQENDHDLDEGVRSDRELGNHVKSDYIISQDNDLFNSIQKGSSAIEPTLEDWIEMYKGKDSNETDSNEEARAEAIALMINCILRCCGCNNSIDKDEALDLDAVPERLDDIQEEFKKYAFFYLTNQSQHALSDQTSMTTSSLRSIRHTSTFVCLFGLMSSFIDILIQVSIEFNQLNKKVTDLKSKSHNNNRSTSDERLNEWEKRKSLVGDQKESLENHINDFFDGVFVHRYRDSDPKIRIECVQALGQWMNQLPDHFLGGHYLRYLGWVLTDTLDSKP</sequence>
<dbReference type="PROSITE" id="PS51425">
    <property type="entry name" value="SCD"/>
    <property type="match status" value="1"/>
</dbReference>
<dbReference type="RefSeq" id="XP_007404042.1">
    <property type="nucleotide sequence ID" value="XM_007403980.1"/>
</dbReference>
<dbReference type="OrthoDB" id="498590at2759"/>
<dbReference type="AlphaFoldDB" id="F4R3U6"/>
<feature type="region of interest" description="Disordered" evidence="1">
    <location>
        <begin position="1"/>
        <end position="118"/>
    </location>
</feature>
<dbReference type="Pfam" id="PF08514">
    <property type="entry name" value="STAG"/>
    <property type="match status" value="1"/>
</dbReference>
<dbReference type="KEGG" id="mlr:MELLADRAFT_86915"/>
<dbReference type="EMBL" id="GL883090">
    <property type="protein sequence ID" value="EGG13104.1"/>
    <property type="molecule type" value="Genomic_DNA"/>
</dbReference>
<dbReference type="GeneID" id="18934332"/>
<proteinExistence type="predicted"/>
<dbReference type="PANTHER" id="PTHR11199:SF0">
    <property type="entry name" value="LD34181P-RELATED"/>
    <property type="match status" value="1"/>
</dbReference>
<dbReference type="GO" id="GO:0000785">
    <property type="term" value="C:chromatin"/>
    <property type="evidence" value="ECO:0007669"/>
    <property type="project" value="TreeGrafter"/>
</dbReference>
<feature type="compositionally biased region" description="Polar residues" evidence="1">
    <location>
        <begin position="93"/>
        <end position="106"/>
    </location>
</feature>
<evidence type="ECO:0000313" key="4">
    <source>
        <dbReference type="Proteomes" id="UP000001072"/>
    </source>
</evidence>
<feature type="compositionally biased region" description="Basic and acidic residues" evidence="1">
    <location>
        <begin position="107"/>
        <end position="118"/>
    </location>
</feature>
<organism evidence="4">
    <name type="scientific">Melampsora larici-populina (strain 98AG31 / pathotype 3-4-7)</name>
    <name type="common">Poplar leaf rust fungus</name>
    <dbReference type="NCBI Taxonomy" id="747676"/>
    <lineage>
        <taxon>Eukaryota</taxon>
        <taxon>Fungi</taxon>
        <taxon>Dikarya</taxon>
        <taxon>Basidiomycota</taxon>
        <taxon>Pucciniomycotina</taxon>
        <taxon>Pucciniomycetes</taxon>
        <taxon>Pucciniales</taxon>
        <taxon>Melampsoraceae</taxon>
        <taxon>Melampsora</taxon>
    </lineage>
</organism>
<name>F4R3U6_MELLP</name>
<dbReference type="InParanoid" id="F4R3U6"/>
<feature type="compositionally biased region" description="Basic residues" evidence="1">
    <location>
        <begin position="28"/>
        <end position="37"/>
    </location>
</feature>
<dbReference type="Pfam" id="PF21581">
    <property type="entry name" value="SCD"/>
    <property type="match status" value="1"/>
</dbReference>
<dbReference type="GO" id="GO:0003682">
    <property type="term" value="F:chromatin binding"/>
    <property type="evidence" value="ECO:0007669"/>
    <property type="project" value="TreeGrafter"/>
</dbReference>
<evidence type="ECO:0000259" key="2">
    <source>
        <dbReference type="PROSITE" id="PS51425"/>
    </source>
</evidence>
<dbReference type="VEuPathDB" id="FungiDB:MELLADRAFT_86915"/>
<feature type="domain" description="SCD" evidence="2">
    <location>
        <begin position="330"/>
        <end position="381"/>
    </location>
</feature>
<dbReference type="GO" id="GO:0007062">
    <property type="term" value="P:sister chromatid cohesion"/>
    <property type="evidence" value="ECO:0007669"/>
    <property type="project" value="UniProtKB-ARBA"/>
</dbReference>
<evidence type="ECO:0000313" key="3">
    <source>
        <dbReference type="EMBL" id="EGG13104.1"/>
    </source>
</evidence>
<dbReference type="PANTHER" id="PTHR11199">
    <property type="entry name" value="STROMAL ANTIGEN"/>
    <property type="match status" value="1"/>
</dbReference>
<protein>
    <recommendedName>
        <fullName evidence="2">SCD domain-containing protein</fullName>
    </recommendedName>
</protein>
<dbReference type="InterPro" id="IPR039662">
    <property type="entry name" value="Cohesin_Scc3/SA"/>
</dbReference>
<dbReference type="STRING" id="747676.F4R3U6"/>
<accession>F4R3U6</accession>
<dbReference type="eggNOG" id="KOG2011">
    <property type="taxonomic scope" value="Eukaryota"/>
</dbReference>
<dbReference type="InterPro" id="IPR013721">
    <property type="entry name" value="STAG"/>
</dbReference>
<dbReference type="HOGENOM" id="CLU_725773_0_0_1"/>
<keyword evidence="4" id="KW-1185">Reference proteome</keyword>
<dbReference type="InterPro" id="IPR016024">
    <property type="entry name" value="ARM-type_fold"/>
</dbReference>
<dbReference type="GO" id="GO:0008278">
    <property type="term" value="C:cohesin complex"/>
    <property type="evidence" value="ECO:0007669"/>
    <property type="project" value="TreeGrafter"/>
</dbReference>